<comment type="caution">
    <text evidence="2">The sequence shown here is derived from an EMBL/GenBank/DDBJ whole genome shotgun (WGS) entry which is preliminary data.</text>
</comment>
<evidence type="ECO:0000259" key="1">
    <source>
        <dbReference type="PROSITE" id="PS50908"/>
    </source>
</evidence>
<dbReference type="Pfam" id="PF05773">
    <property type="entry name" value="RWD"/>
    <property type="match status" value="1"/>
</dbReference>
<dbReference type="EMBL" id="JATAAI010000004">
    <property type="protein sequence ID" value="KAK1746467.1"/>
    <property type="molecule type" value="Genomic_DNA"/>
</dbReference>
<protein>
    <recommendedName>
        <fullName evidence="1">RWD domain-containing protein</fullName>
    </recommendedName>
</protein>
<dbReference type="InterPro" id="IPR016135">
    <property type="entry name" value="UBQ-conjugating_enzyme/RWD"/>
</dbReference>
<dbReference type="InterPro" id="IPR006575">
    <property type="entry name" value="RWD_dom"/>
</dbReference>
<keyword evidence="3" id="KW-1185">Reference proteome</keyword>
<dbReference type="Proteomes" id="UP001224775">
    <property type="component" value="Unassembled WGS sequence"/>
</dbReference>
<dbReference type="PROSITE" id="PS50908">
    <property type="entry name" value="RWD"/>
    <property type="match status" value="1"/>
</dbReference>
<evidence type="ECO:0000313" key="3">
    <source>
        <dbReference type="Proteomes" id="UP001224775"/>
    </source>
</evidence>
<gene>
    <name evidence="2" type="ORF">QTG54_003074</name>
</gene>
<accession>A0AAD8YJK7</accession>
<reference evidence="2" key="1">
    <citation type="submission" date="2023-06" db="EMBL/GenBank/DDBJ databases">
        <title>Survivors Of The Sea: Transcriptome response of Skeletonema marinoi to long-term dormancy.</title>
        <authorList>
            <person name="Pinder M.I.M."/>
            <person name="Kourtchenko O."/>
            <person name="Robertson E.K."/>
            <person name="Larsson T."/>
            <person name="Maumus F."/>
            <person name="Osuna-Cruz C.M."/>
            <person name="Vancaester E."/>
            <person name="Stenow R."/>
            <person name="Vandepoele K."/>
            <person name="Ploug H."/>
            <person name="Bruchert V."/>
            <person name="Godhe A."/>
            <person name="Topel M."/>
        </authorList>
    </citation>
    <scope>NUCLEOTIDE SEQUENCE</scope>
    <source>
        <strain evidence="2">R05AC</strain>
    </source>
</reference>
<dbReference type="SUPFAM" id="SSF54495">
    <property type="entry name" value="UBC-like"/>
    <property type="match status" value="1"/>
</dbReference>
<dbReference type="AlphaFoldDB" id="A0AAD8YJK7"/>
<feature type="domain" description="RWD" evidence="1">
    <location>
        <begin position="20"/>
        <end position="153"/>
    </location>
</feature>
<organism evidence="2 3">
    <name type="scientific">Skeletonema marinoi</name>
    <dbReference type="NCBI Taxonomy" id="267567"/>
    <lineage>
        <taxon>Eukaryota</taxon>
        <taxon>Sar</taxon>
        <taxon>Stramenopiles</taxon>
        <taxon>Ochrophyta</taxon>
        <taxon>Bacillariophyta</taxon>
        <taxon>Coscinodiscophyceae</taxon>
        <taxon>Thalassiosirophycidae</taxon>
        <taxon>Thalassiosirales</taxon>
        <taxon>Skeletonemataceae</taxon>
        <taxon>Skeletonema</taxon>
        <taxon>Skeletonema marinoi-dohrnii complex</taxon>
    </lineage>
</organism>
<sequence>MVGVEETASGILDALDRVVLEVEAMDAICNADTEENDDKDFVVSQQALGQAQTCLDEANASDAPSQIDIEAFVRTEACDGNTSNDGVRLRMSLPLGYPTIHSASVTVVHTPKFVTRSNHDTLSSKLQAIANELIGSEAMMSIISECRNIVSDWECNSSDNIDAIPSEAEEDDVVTSLPNNPACISRRWIWVHHIHEEFSGLKIQINPKYGAHSFQAS</sequence>
<proteinExistence type="predicted"/>
<evidence type="ECO:0000313" key="2">
    <source>
        <dbReference type="EMBL" id="KAK1746467.1"/>
    </source>
</evidence>
<dbReference type="Gene3D" id="3.10.110.10">
    <property type="entry name" value="Ubiquitin Conjugating Enzyme"/>
    <property type="match status" value="1"/>
</dbReference>
<name>A0AAD8YJK7_9STRA</name>